<organism evidence="9 10">
    <name type="scientific">Oceanimonas doudoroffii</name>
    <dbReference type="NCBI Taxonomy" id="84158"/>
    <lineage>
        <taxon>Bacteria</taxon>
        <taxon>Pseudomonadati</taxon>
        <taxon>Pseudomonadota</taxon>
        <taxon>Gammaproteobacteria</taxon>
        <taxon>Aeromonadales</taxon>
        <taxon>Aeromonadaceae</taxon>
        <taxon>Oceanimonas</taxon>
    </lineage>
</organism>
<keyword evidence="10" id="KW-1185">Reference proteome</keyword>
<dbReference type="GO" id="GO:0033214">
    <property type="term" value="P:siderophore-iron import into cell"/>
    <property type="evidence" value="ECO:0007669"/>
    <property type="project" value="TreeGrafter"/>
</dbReference>
<evidence type="ECO:0000256" key="7">
    <source>
        <dbReference type="ARBA" id="ARBA00023136"/>
    </source>
</evidence>
<evidence type="ECO:0000256" key="2">
    <source>
        <dbReference type="ARBA" id="ARBA00007935"/>
    </source>
</evidence>
<accession>A0A233RK96</accession>
<dbReference type="Gene3D" id="1.10.3470.10">
    <property type="entry name" value="ABC transporter involved in vitamin B12 uptake, BtuC"/>
    <property type="match status" value="1"/>
</dbReference>
<dbReference type="Pfam" id="PF01032">
    <property type="entry name" value="FecCD"/>
    <property type="match status" value="1"/>
</dbReference>
<dbReference type="RefSeq" id="WP_094200582.1">
    <property type="nucleotide sequence ID" value="NZ_NBIM01000001.1"/>
</dbReference>
<dbReference type="InterPro" id="IPR037294">
    <property type="entry name" value="ABC_BtuC-like"/>
</dbReference>
<dbReference type="Proteomes" id="UP000242757">
    <property type="component" value="Unassembled WGS sequence"/>
</dbReference>
<keyword evidence="5 8" id="KW-0812">Transmembrane</keyword>
<feature type="transmembrane region" description="Helical" evidence="8">
    <location>
        <begin position="114"/>
        <end position="137"/>
    </location>
</feature>
<feature type="transmembrane region" description="Helical" evidence="8">
    <location>
        <begin position="242"/>
        <end position="270"/>
    </location>
</feature>
<reference evidence="9 10" key="1">
    <citation type="submission" date="2017-08" db="EMBL/GenBank/DDBJ databases">
        <title>A Genome Sequence of Oceanimonas doudoroffii ATCC 27123T.</title>
        <authorList>
            <person name="Brennan M.A."/>
            <person name="Maclea K.S."/>
            <person name="Mcclelland W.D."/>
            <person name="Trachtenberg A.M."/>
        </authorList>
    </citation>
    <scope>NUCLEOTIDE SEQUENCE [LARGE SCALE GENOMIC DNA]</scope>
    <source>
        <strain evidence="9 10">ATCC 27123</strain>
    </source>
</reference>
<evidence type="ECO:0000313" key="10">
    <source>
        <dbReference type="Proteomes" id="UP000242757"/>
    </source>
</evidence>
<dbReference type="PANTHER" id="PTHR30472">
    <property type="entry name" value="FERRIC ENTEROBACTIN TRANSPORT SYSTEM PERMEASE PROTEIN"/>
    <property type="match status" value="1"/>
</dbReference>
<comment type="subcellular location">
    <subcellularLocation>
        <location evidence="1">Cell membrane</location>
        <topology evidence="1">Multi-pass membrane protein</topology>
    </subcellularLocation>
</comment>
<dbReference type="CDD" id="cd06550">
    <property type="entry name" value="TM_ABC_iron-siderophores_like"/>
    <property type="match status" value="1"/>
</dbReference>
<dbReference type="AlphaFoldDB" id="A0A233RK96"/>
<dbReference type="EMBL" id="NBIM01000001">
    <property type="protein sequence ID" value="OXY83812.1"/>
    <property type="molecule type" value="Genomic_DNA"/>
</dbReference>
<dbReference type="GO" id="GO:0005886">
    <property type="term" value="C:plasma membrane"/>
    <property type="evidence" value="ECO:0007669"/>
    <property type="project" value="UniProtKB-SubCell"/>
</dbReference>
<keyword evidence="3" id="KW-0813">Transport</keyword>
<evidence type="ECO:0000256" key="4">
    <source>
        <dbReference type="ARBA" id="ARBA00022475"/>
    </source>
</evidence>
<name>A0A233RK96_9GAMM</name>
<comment type="caution">
    <text evidence="9">The sequence shown here is derived from an EMBL/GenBank/DDBJ whole genome shotgun (WGS) entry which is preliminary data.</text>
</comment>
<proteinExistence type="inferred from homology"/>
<feature type="transmembrane region" description="Helical" evidence="8">
    <location>
        <begin position="193"/>
        <end position="212"/>
    </location>
</feature>
<dbReference type="PANTHER" id="PTHR30472:SF25">
    <property type="entry name" value="ABC TRANSPORTER PERMEASE PROTEIN MJ0876-RELATED"/>
    <property type="match status" value="1"/>
</dbReference>
<evidence type="ECO:0000313" key="9">
    <source>
        <dbReference type="EMBL" id="OXY83812.1"/>
    </source>
</evidence>
<dbReference type="GO" id="GO:0022857">
    <property type="term" value="F:transmembrane transporter activity"/>
    <property type="evidence" value="ECO:0007669"/>
    <property type="project" value="InterPro"/>
</dbReference>
<sequence length="338" mass="34888">MMRHPALLPVLLALLVATGLGSLATGPMALNWGSLFSPSQLSSTEQLVLLHIRLPRTLLCLAVGATLAMCGAVMQGLFRNPLADPGIIGVSSGAALGAALSMVLLAPLTATLPAWLGAGLTSFMAFGGGLVTTLVIYRLARTPQGTSVSVLLLAGVAIAALSGGVLGLLNYLADDQTLRDLTLWQMGSLAQSSVPQLVLVCLTALALVLQLGRQATALNALSLGESEARHLGIEVQRLKRRLVLITAMAVGVCVAAVGIIGFVGLVVPHLVRLLAGPDHRSLLPLSALLGAWLLLLADMMARTLAAPAEMPVGIVTALLGAPFFLWLLLKQKRGVGLA</sequence>
<feature type="transmembrane region" description="Helical" evidence="8">
    <location>
        <begin position="282"/>
        <end position="300"/>
    </location>
</feature>
<protein>
    <submittedName>
        <fullName evidence="9">Iron ABC transporter permease</fullName>
    </submittedName>
</protein>
<feature type="transmembrane region" description="Helical" evidence="8">
    <location>
        <begin position="312"/>
        <end position="329"/>
    </location>
</feature>
<comment type="similarity">
    <text evidence="2">Belongs to the binding-protein-dependent transport system permease family. FecCD subfamily.</text>
</comment>
<evidence type="ECO:0000256" key="3">
    <source>
        <dbReference type="ARBA" id="ARBA00022448"/>
    </source>
</evidence>
<dbReference type="FunFam" id="1.10.3470.10:FF:000001">
    <property type="entry name" value="Vitamin B12 ABC transporter permease BtuC"/>
    <property type="match status" value="1"/>
</dbReference>
<dbReference type="InterPro" id="IPR000522">
    <property type="entry name" value="ABC_transptr_permease_BtuC"/>
</dbReference>
<evidence type="ECO:0000256" key="8">
    <source>
        <dbReference type="SAM" id="Phobius"/>
    </source>
</evidence>
<gene>
    <name evidence="9" type="ORF">B6S08_07580</name>
</gene>
<keyword evidence="7 8" id="KW-0472">Membrane</keyword>
<feature type="transmembrane region" description="Helical" evidence="8">
    <location>
        <begin position="53"/>
        <end position="74"/>
    </location>
</feature>
<evidence type="ECO:0000256" key="5">
    <source>
        <dbReference type="ARBA" id="ARBA00022692"/>
    </source>
</evidence>
<evidence type="ECO:0000256" key="6">
    <source>
        <dbReference type="ARBA" id="ARBA00022989"/>
    </source>
</evidence>
<keyword evidence="4" id="KW-1003">Cell membrane</keyword>
<feature type="transmembrane region" description="Helical" evidence="8">
    <location>
        <begin position="149"/>
        <end position="173"/>
    </location>
</feature>
<evidence type="ECO:0000256" key="1">
    <source>
        <dbReference type="ARBA" id="ARBA00004651"/>
    </source>
</evidence>
<dbReference type="SUPFAM" id="SSF81345">
    <property type="entry name" value="ABC transporter involved in vitamin B12 uptake, BtuC"/>
    <property type="match status" value="1"/>
</dbReference>
<dbReference type="OrthoDB" id="9055647at2"/>
<feature type="transmembrane region" description="Helical" evidence="8">
    <location>
        <begin position="86"/>
        <end position="108"/>
    </location>
</feature>
<keyword evidence="6 8" id="KW-1133">Transmembrane helix</keyword>